<keyword evidence="3" id="KW-1185">Reference proteome</keyword>
<dbReference type="PANTHER" id="PTHR13555:SF36">
    <property type="entry name" value="ZINC FINGER C2HC DOMAIN-CONTAINING PROTEIN 1B"/>
    <property type="match status" value="1"/>
</dbReference>
<reference evidence="2 3" key="1">
    <citation type="journal article" date="2023" name="G3 (Bethesda)">
        <title>A chromosome-length genome assembly and annotation of blackberry (Rubus argutus, cv. 'Hillquist').</title>
        <authorList>
            <person name="Bruna T."/>
            <person name="Aryal R."/>
            <person name="Dudchenko O."/>
            <person name="Sargent D.J."/>
            <person name="Mead D."/>
            <person name="Buti M."/>
            <person name="Cavallini A."/>
            <person name="Hytonen T."/>
            <person name="Andres J."/>
            <person name="Pham M."/>
            <person name="Weisz D."/>
            <person name="Mascagni F."/>
            <person name="Usai G."/>
            <person name="Natali L."/>
            <person name="Bassil N."/>
            <person name="Fernandez G.E."/>
            <person name="Lomsadze A."/>
            <person name="Armour M."/>
            <person name="Olukolu B."/>
            <person name="Poorten T."/>
            <person name="Britton C."/>
            <person name="Davik J."/>
            <person name="Ashrafi H."/>
            <person name="Aiden E.L."/>
            <person name="Borodovsky M."/>
            <person name="Worthington M."/>
        </authorList>
    </citation>
    <scope>NUCLEOTIDE SEQUENCE [LARGE SCALE GENOMIC DNA]</scope>
    <source>
        <strain evidence="2">PI 553951</strain>
    </source>
</reference>
<proteinExistence type="predicted"/>
<comment type="caution">
    <text evidence="2">The sequence shown here is derived from an EMBL/GenBank/DDBJ whole genome shotgun (WGS) entry which is preliminary data.</text>
</comment>
<feature type="region of interest" description="Disordered" evidence="1">
    <location>
        <begin position="302"/>
        <end position="403"/>
    </location>
</feature>
<dbReference type="EMBL" id="JBEDUW010000004">
    <property type="protein sequence ID" value="KAK9935677.1"/>
    <property type="molecule type" value="Genomic_DNA"/>
</dbReference>
<feature type="region of interest" description="Disordered" evidence="1">
    <location>
        <begin position="1"/>
        <end position="23"/>
    </location>
</feature>
<sequence length="457" mass="50950">MGSRVPVQHYNMRSPPNSFIGSPMHDLNTVDDSRSAKLESIGDVHRDDSLDNDDDSSAVVNDCIHDSYSNSLPIHGVGVEEERSSLDNDGSSSSRAPYDILSLQDVSPIESTRARFLHFLVDHFISKHVIQVLDTEAAAASDYTTAQSGQDKLSKRKLGEVQLEGDPTFALPLMYIANMYQTLVNEVDTRLASLGGFREKTVGVALEASGGLYRLLAKKFPKKGSCTFKRRELATSLETRRRFPELVVQEEKRVRFVVVNGLDIVEKPNSIPIDDAEWFRRLTGRNEVAVSARDFKFYSPRYKNRRGASNSSPNMPGLPTYPGPDNSSMLSAQGFRSVSEPQNQQETPSKHHHMQPLSLQPHFQSVHQNHHQSMHQSQHAVHYSQNHECGPTSHLAEIPHGHHSPTISQHLACLQHVGGRLHVLPSNPAKFCDECGTPYLRETSKYCSECGVKRLGI</sequence>
<evidence type="ECO:0000313" key="3">
    <source>
        <dbReference type="Proteomes" id="UP001457282"/>
    </source>
</evidence>
<feature type="compositionally biased region" description="Polar residues" evidence="1">
    <location>
        <begin position="325"/>
        <end position="347"/>
    </location>
</feature>
<protein>
    <submittedName>
        <fullName evidence="2">Uncharacterized protein</fullName>
    </submittedName>
</protein>
<accession>A0AAW1XGM9</accession>
<dbReference type="AlphaFoldDB" id="A0AAW1XGM9"/>
<dbReference type="PANTHER" id="PTHR13555">
    <property type="entry name" value="C2H2 ZINC FINGER CGI-62-RELATED"/>
    <property type="match status" value="1"/>
</dbReference>
<gene>
    <name evidence="2" type="ORF">M0R45_022766</name>
</gene>
<name>A0AAW1XGM9_RUBAR</name>
<dbReference type="InterPro" id="IPR026319">
    <property type="entry name" value="ZC2HC1A/B-like"/>
</dbReference>
<evidence type="ECO:0000313" key="2">
    <source>
        <dbReference type="EMBL" id="KAK9935677.1"/>
    </source>
</evidence>
<dbReference type="Proteomes" id="UP001457282">
    <property type="component" value="Unassembled WGS sequence"/>
</dbReference>
<organism evidence="2 3">
    <name type="scientific">Rubus argutus</name>
    <name type="common">Southern blackberry</name>
    <dbReference type="NCBI Taxonomy" id="59490"/>
    <lineage>
        <taxon>Eukaryota</taxon>
        <taxon>Viridiplantae</taxon>
        <taxon>Streptophyta</taxon>
        <taxon>Embryophyta</taxon>
        <taxon>Tracheophyta</taxon>
        <taxon>Spermatophyta</taxon>
        <taxon>Magnoliopsida</taxon>
        <taxon>eudicotyledons</taxon>
        <taxon>Gunneridae</taxon>
        <taxon>Pentapetalae</taxon>
        <taxon>rosids</taxon>
        <taxon>fabids</taxon>
        <taxon>Rosales</taxon>
        <taxon>Rosaceae</taxon>
        <taxon>Rosoideae</taxon>
        <taxon>Rosoideae incertae sedis</taxon>
        <taxon>Rubus</taxon>
    </lineage>
</organism>
<evidence type="ECO:0000256" key="1">
    <source>
        <dbReference type="SAM" id="MobiDB-lite"/>
    </source>
</evidence>